<feature type="compositionally biased region" description="Low complexity" evidence="1">
    <location>
        <begin position="1278"/>
        <end position="1299"/>
    </location>
</feature>
<organism evidence="3 4">
    <name type="scientific">Lachancea quebecensis</name>
    <dbReference type="NCBI Taxonomy" id="1654605"/>
    <lineage>
        <taxon>Eukaryota</taxon>
        <taxon>Fungi</taxon>
        <taxon>Dikarya</taxon>
        <taxon>Ascomycota</taxon>
        <taxon>Saccharomycotina</taxon>
        <taxon>Saccharomycetes</taxon>
        <taxon>Saccharomycetales</taxon>
        <taxon>Saccharomycetaceae</taxon>
        <taxon>Lachancea</taxon>
    </lineage>
</organism>
<feature type="region of interest" description="Disordered" evidence="1">
    <location>
        <begin position="1323"/>
        <end position="1348"/>
    </location>
</feature>
<dbReference type="OrthoDB" id="4070686at2759"/>
<gene>
    <name evidence="3" type="ORF">LAQU0_S02e06150g</name>
</gene>
<feature type="compositionally biased region" description="Basic and acidic residues" evidence="1">
    <location>
        <begin position="1467"/>
        <end position="1476"/>
    </location>
</feature>
<feature type="compositionally biased region" description="Basic and acidic residues" evidence="1">
    <location>
        <begin position="13"/>
        <end position="22"/>
    </location>
</feature>
<keyword evidence="4" id="KW-1185">Reference proteome</keyword>
<feature type="compositionally biased region" description="Polar residues" evidence="1">
    <location>
        <begin position="1246"/>
        <end position="1268"/>
    </location>
</feature>
<feature type="region of interest" description="Disordered" evidence="1">
    <location>
        <begin position="1235"/>
        <end position="1306"/>
    </location>
</feature>
<evidence type="ECO:0000259" key="2">
    <source>
        <dbReference type="Pfam" id="PF12231"/>
    </source>
</evidence>
<dbReference type="InterPro" id="IPR022031">
    <property type="entry name" value="Rif1_N"/>
</dbReference>
<dbReference type="Proteomes" id="UP000236544">
    <property type="component" value="Unassembled WGS sequence"/>
</dbReference>
<feature type="compositionally biased region" description="Polar residues" evidence="1">
    <location>
        <begin position="72"/>
        <end position="81"/>
    </location>
</feature>
<feature type="region of interest" description="Disordered" evidence="1">
    <location>
        <begin position="1452"/>
        <end position="1480"/>
    </location>
</feature>
<feature type="compositionally biased region" description="Polar residues" evidence="1">
    <location>
        <begin position="23"/>
        <end position="46"/>
    </location>
</feature>
<feature type="compositionally biased region" description="Low complexity" evidence="1">
    <location>
        <begin position="55"/>
        <end position="67"/>
    </location>
</feature>
<accession>A0A0P1KNF6</accession>
<name>A0A0P1KNF6_9SACH</name>
<reference evidence="4" key="1">
    <citation type="submission" date="2015-10" db="EMBL/GenBank/DDBJ databases">
        <authorList>
            <person name="Devillers H."/>
        </authorList>
    </citation>
    <scope>NUCLEOTIDE SEQUENCE [LARGE SCALE GENOMIC DNA]</scope>
</reference>
<feature type="domain" description="Telomere-associated protein Rif1 N-terminal" evidence="2">
    <location>
        <begin position="238"/>
        <end position="604"/>
    </location>
</feature>
<evidence type="ECO:0000313" key="3">
    <source>
        <dbReference type="EMBL" id="CUS21113.1"/>
    </source>
</evidence>
<feature type="compositionally biased region" description="Polar residues" evidence="1">
    <location>
        <begin position="1380"/>
        <end position="1389"/>
    </location>
</feature>
<feature type="region of interest" description="Disordered" evidence="1">
    <location>
        <begin position="1370"/>
        <end position="1395"/>
    </location>
</feature>
<feature type="region of interest" description="Disordered" evidence="1">
    <location>
        <begin position="1"/>
        <end position="169"/>
    </location>
</feature>
<evidence type="ECO:0000313" key="4">
    <source>
        <dbReference type="Proteomes" id="UP000236544"/>
    </source>
</evidence>
<proteinExistence type="predicted"/>
<feature type="region of interest" description="Disordered" evidence="1">
    <location>
        <begin position="1580"/>
        <end position="1614"/>
    </location>
</feature>
<sequence length="1672" mass="188466">MTANSSPTKKRGKALDVLEKHISQQNKKPKNNQYGALSSMFQTITDSVRLPAPVSQPRPRIISSSPPRRAEQTSGNRQSPIPKSPDHPSQRSSPKKSVAFSDQIDSSPPPASLHSSPYRSSQNLPSKPILKFTLPPVRTPSPRRKNNQSGFNNRLTIDQGGDDSDSDPMSLSYWVSGEVHGLGDIKSTTEFKGVLTGGLYFLSSDIPEAKKRYFEIYATFNNIMPIFTSPNYSEVKDKKVQILAQNMNVILATCIPHLTGIQEELLSSLKKDPFTSRIYVQIVRFFNALFSNFKLVKICESNQSFQTALQKVVESFTEAIQHQNSNKVMITAQLALLRDEQCGIKRLTPLKVKNFVKALANMKKISSSNLTCEKLLLLKIFLAKYPEEMLETIDIWLPTEVLSRLLTEEEFYSLKIANNCVSILLDLLKRCLTDRNSQKVLHVLNQINTKVLLSASYEGNRTLTQLQTKEHDLELLLRKRVIYLIEERDEPKLAMDLWLALVGLLFNSESEISSLCSERGRLWLNLNLRYQTSNSPKSKKLALKSWRIVTYMICSKSLADIKESQKLIVILLEPFFISSKGFCQESDYENVIYVLNGLLYSILCNHHKEQFAYNLEFILSPLINTTLVGQSSLKIREAALDILLRLVSQSSPIQTQKREFNALKVVTSLGVEAADFVPFSSTILNRNWFSLISIVQKCKQTSQPEIYDLSFTLLLSVIERIPQRAIDDTTRDSCCAALLSEVDHTTHRPRLRITEALTSLLRTFKDLMFQTSPCVDKLCLEITAATQAGELDCIDVLKTVLRETRNILSYLEVYNFFLRLEDTRINDFIYNSINSKILSPKMSPQAFEAFIDIVNTYSSTEIIQVFLDTSEKGNFDLRKASKIDLSSWDFDCMVRYFTMCLQREGYSIDGGFVSQFSSSLNQRNRLATELRKSLGAENYVHFVIKLLENEKSIDPYGPNDQWMLSLISCFSKDDYSRLQKFFTDLREEIQLMLIIGAQNNDESLYFSFYFIQTLLPNKQQAADFIKAGCDRALYEILEKCFQKKLLPLLNQCVAFATENDASCLVEKFRTAYGLEFLGSLESSTLANIMNQMTSENDAIIDIFKFVLEHKPADYVLGLIEMIWAQNQLLTLNCCREHIVSFLLREGIRSDEGGRKKVLAIFENASEVLIFQHKKLLAEFMRTLISKLPARKGDFVYELLSYICKDEKFKLKGYDNLLEKINLELALTSDTYQNEKKRDTRRYQFYSAPQTPPNKTSGANENTASSPNLLSEKAVGTKDSSTSDSNSSAYRSSSNSNQQRATKKSTTAIYGAETSHTSDAILNAQKQSDAGNKDQHRQEKRRMVGPDGTDSALEFISPSGGKICSLNECGSTSRENKKSRQALNIESTETWQDEQETAVPKVVLSKPQTSCSKRVLSKFSAEGGRIKNIEKSEAVTSNNEAIAVEALTLSKKRKRNTAEAPARSVSKKPLESERKPSQDNVISETTAHYEEALLEPASSSVSLKKDGQTLDGDKEAATINKAGAMVMNKQSLGRELVTKHGNESRGADLSSATGITNAPPNAESLVKIPIFNSRKVMSKNESKQLLGRKAKPNEGPLANTDFKENPRGYSDPETMTRKGLNDSVYAACEDKKLKVILQIMREFGVNEFSQLTDAQKQFVRQEMIKFLSKSNSC</sequence>
<dbReference type="EMBL" id="LN890542">
    <property type="protein sequence ID" value="CUS21113.1"/>
    <property type="molecule type" value="Genomic_DNA"/>
</dbReference>
<evidence type="ECO:0000256" key="1">
    <source>
        <dbReference type="SAM" id="MobiDB-lite"/>
    </source>
</evidence>
<protein>
    <submittedName>
        <fullName evidence="3">LAQU0S02e06150g1_1</fullName>
    </submittedName>
</protein>
<feature type="compositionally biased region" description="Basic and acidic residues" evidence="1">
    <location>
        <begin position="1330"/>
        <end position="1343"/>
    </location>
</feature>
<dbReference type="Pfam" id="PF12231">
    <property type="entry name" value="Rif1_N"/>
    <property type="match status" value="1"/>
</dbReference>
<feature type="compositionally biased region" description="Polar residues" evidence="1">
    <location>
        <begin position="147"/>
        <end position="156"/>
    </location>
</feature>